<dbReference type="Pfam" id="PF12838">
    <property type="entry name" value="Fer4_7"/>
    <property type="match status" value="1"/>
</dbReference>
<dbReference type="InterPro" id="IPR050157">
    <property type="entry name" value="PSI_iron-sulfur_center"/>
</dbReference>
<dbReference type="Proteomes" id="UP000095454">
    <property type="component" value="Unassembled WGS sequence"/>
</dbReference>
<protein>
    <submittedName>
        <fullName evidence="6">Ferredoxin</fullName>
    </submittedName>
</protein>
<gene>
    <name evidence="6" type="ORF">ERS852514_00676</name>
</gene>
<dbReference type="PANTHER" id="PTHR24960:SF85">
    <property type="entry name" value="POLYFERREDOXIN PROTEIN VHUB"/>
    <property type="match status" value="1"/>
</dbReference>
<dbReference type="SUPFAM" id="SSF52218">
    <property type="entry name" value="Flavoproteins"/>
    <property type="match status" value="1"/>
</dbReference>
<proteinExistence type="predicted"/>
<evidence type="ECO:0000259" key="5">
    <source>
        <dbReference type="PROSITE" id="PS51379"/>
    </source>
</evidence>
<sequence length="253" mass="26527">MKIFEIVFSPTGGTEKVSGYIADALEGEPVAVDLTDCGLGFRTVAMTKEDVAVIAVPSYGGRVPAVAVERLGMVRGNGARAVLVCAYGNRAYEDTLVELEDAAKGAGFRVIAAVSAIAEHSVVRQFAADRPDAQDAVQLAGFARKIQQKISEGDASEPAIPGNRPYKKAGGTGMVPKATKECTDCGACATACPVGAIDKDDPRRVDKKACISCMRCVAVCPHAARAVNPIMLSAATKMLSKACVDRKECELFI</sequence>
<organism evidence="6 7">
    <name type="scientific">Collinsella aerofaciens</name>
    <dbReference type="NCBI Taxonomy" id="74426"/>
    <lineage>
        <taxon>Bacteria</taxon>
        <taxon>Bacillati</taxon>
        <taxon>Actinomycetota</taxon>
        <taxon>Coriobacteriia</taxon>
        <taxon>Coriobacteriales</taxon>
        <taxon>Coriobacteriaceae</taxon>
        <taxon>Collinsella</taxon>
    </lineage>
</organism>
<keyword evidence="1" id="KW-0004">4Fe-4S</keyword>
<dbReference type="InterPro" id="IPR029039">
    <property type="entry name" value="Flavoprotein-like_sf"/>
</dbReference>
<dbReference type="SUPFAM" id="SSF54862">
    <property type="entry name" value="4Fe-4S ferredoxins"/>
    <property type="match status" value="1"/>
</dbReference>
<dbReference type="PANTHER" id="PTHR24960">
    <property type="entry name" value="PHOTOSYSTEM I IRON-SULFUR CENTER-RELATED"/>
    <property type="match status" value="1"/>
</dbReference>
<accession>A0A174JBU8</accession>
<evidence type="ECO:0000256" key="4">
    <source>
        <dbReference type="ARBA" id="ARBA00023014"/>
    </source>
</evidence>
<keyword evidence="3" id="KW-0408">Iron</keyword>
<dbReference type="PROSITE" id="PS00198">
    <property type="entry name" value="4FE4S_FER_1"/>
    <property type="match status" value="2"/>
</dbReference>
<feature type="domain" description="4Fe-4S ferredoxin-type" evidence="5">
    <location>
        <begin position="173"/>
        <end position="202"/>
    </location>
</feature>
<dbReference type="PROSITE" id="PS51379">
    <property type="entry name" value="4FE4S_FER_2"/>
    <property type="match status" value="2"/>
</dbReference>
<keyword evidence="2" id="KW-0479">Metal-binding</keyword>
<feature type="domain" description="4Fe-4S ferredoxin-type" evidence="5">
    <location>
        <begin position="204"/>
        <end position="230"/>
    </location>
</feature>
<dbReference type="Gene3D" id="3.40.50.360">
    <property type="match status" value="1"/>
</dbReference>
<dbReference type="InterPro" id="IPR017900">
    <property type="entry name" value="4Fe4S_Fe_S_CS"/>
</dbReference>
<dbReference type="InterPro" id="IPR017896">
    <property type="entry name" value="4Fe4S_Fe-S-bd"/>
</dbReference>
<dbReference type="Gene3D" id="3.30.70.20">
    <property type="match status" value="1"/>
</dbReference>
<evidence type="ECO:0000256" key="1">
    <source>
        <dbReference type="ARBA" id="ARBA00022485"/>
    </source>
</evidence>
<evidence type="ECO:0000313" key="6">
    <source>
        <dbReference type="EMBL" id="CUO97172.1"/>
    </source>
</evidence>
<evidence type="ECO:0000256" key="3">
    <source>
        <dbReference type="ARBA" id="ARBA00023004"/>
    </source>
</evidence>
<evidence type="ECO:0000313" key="7">
    <source>
        <dbReference type="Proteomes" id="UP000095454"/>
    </source>
</evidence>
<keyword evidence="4" id="KW-0411">Iron-sulfur</keyword>
<reference evidence="6 7" key="1">
    <citation type="submission" date="2015-09" db="EMBL/GenBank/DDBJ databases">
        <authorList>
            <consortium name="Pathogen Informatics"/>
        </authorList>
    </citation>
    <scope>NUCLEOTIDE SEQUENCE [LARGE SCALE GENOMIC DNA]</scope>
    <source>
        <strain evidence="6 7">2789STDY5834902</strain>
    </source>
</reference>
<evidence type="ECO:0000256" key="2">
    <source>
        <dbReference type="ARBA" id="ARBA00022723"/>
    </source>
</evidence>
<name>A0A174JBU8_9ACTN</name>
<dbReference type="GO" id="GO:0046872">
    <property type="term" value="F:metal ion binding"/>
    <property type="evidence" value="ECO:0007669"/>
    <property type="project" value="UniProtKB-KW"/>
</dbReference>
<dbReference type="GO" id="GO:0051539">
    <property type="term" value="F:4 iron, 4 sulfur cluster binding"/>
    <property type="evidence" value="ECO:0007669"/>
    <property type="project" value="UniProtKB-KW"/>
</dbReference>
<dbReference type="RefSeq" id="WP_055251032.1">
    <property type="nucleotide sequence ID" value="NZ_CABIXX010000008.1"/>
</dbReference>
<dbReference type="EMBL" id="CZAQ01000008">
    <property type="protein sequence ID" value="CUO97172.1"/>
    <property type="molecule type" value="Genomic_DNA"/>
</dbReference>
<dbReference type="AlphaFoldDB" id="A0A174JBU8"/>